<sequence length="109" mass="13201">MNENWTTKKVDKYVFINKTLRQETISNIPKMIELIKREISILENINHPNIVRLFDVARIYYYLNMFLEHYADDDLIQQIYFRSCLSIKTWFTSLYDTLNIGSLTFYSKM</sequence>
<comment type="caution">
    <text evidence="2">The sequence shown here is derived from an EMBL/GenBank/DDBJ whole genome shotgun (WGS) entry which is preliminary data.</text>
</comment>
<keyword evidence="3" id="KW-1185">Reference proteome</keyword>
<reference evidence="2" key="1">
    <citation type="submission" date="2021-01" db="EMBL/GenBank/DDBJ databases">
        <authorList>
            <consortium name="Genoscope - CEA"/>
            <person name="William W."/>
        </authorList>
    </citation>
    <scope>NUCLEOTIDE SEQUENCE</scope>
</reference>
<evidence type="ECO:0000313" key="3">
    <source>
        <dbReference type="Proteomes" id="UP000692954"/>
    </source>
</evidence>
<dbReference type="GO" id="GO:0005524">
    <property type="term" value="F:ATP binding"/>
    <property type="evidence" value="ECO:0007669"/>
    <property type="project" value="InterPro"/>
</dbReference>
<dbReference type="PROSITE" id="PS50011">
    <property type="entry name" value="PROTEIN_KINASE_DOM"/>
    <property type="match status" value="1"/>
</dbReference>
<evidence type="ECO:0000259" key="1">
    <source>
        <dbReference type="PROSITE" id="PS50011"/>
    </source>
</evidence>
<organism evidence="2 3">
    <name type="scientific">Paramecium sonneborni</name>
    <dbReference type="NCBI Taxonomy" id="65129"/>
    <lineage>
        <taxon>Eukaryota</taxon>
        <taxon>Sar</taxon>
        <taxon>Alveolata</taxon>
        <taxon>Ciliophora</taxon>
        <taxon>Intramacronucleata</taxon>
        <taxon>Oligohymenophorea</taxon>
        <taxon>Peniculida</taxon>
        <taxon>Parameciidae</taxon>
        <taxon>Paramecium</taxon>
    </lineage>
</organism>
<name>A0A8S1NYS1_9CILI</name>
<accession>A0A8S1NYS1</accession>
<gene>
    <name evidence="2" type="ORF">PSON_ATCC_30995.1.T0640059</name>
</gene>
<feature type="domain" description="Protein kinase" evidence="1">
    <location>
        <begin position="1"/>
        <end position="109"/>
    </location>
</feature>
<dbReference type="Pfam" id="PF00069">
    <property type="entry name" value="Pkinase"/>
    <property type="match status" value="1"/>
</dbReference>
<protein>
    <recommendedName>
        <fullName evidence="1">Protein kinase domain-containing protein</fullName>
    </recommendedName>
</protein>
<proteinExistence type="predicted"/>
<dbReference type="InterPro" id="IPR000719">
    <property type="entry name" value="Prot_kinase_dom"/>
</dbReference>
<dbReference type="EMBL" id="CAJJDN010000064">
    <property type="protein sequence ID" value="CAD8095206.1"/>
    <property type="molecule type" value="Genomic_DNA"/>
</dbReference>
<evidence type="ECO:0000313" key="2">
    <source>
        <dbReference type="EMBL" id="CAD8095206.1"/>
    </source>
</evidence>
<dbReference type="GO" id="GO:0004672">
    <property type="term" value="F:protein kinase activity"/>
    <property type="evidence" value="ECO:0007669"/>
    <property type="project" value="InterPro"/>
</dbReference>
<dbReference type="AlphaFoldDB" id="A0A8S1NYS1"/>
<dbReference type="Proteomes" id="UP000692954">
    <property type="component" value="Unassembled WGS sequence"/>
</dbReference>